<dbReference type="PANTHER" id="PTHR33116">
    <property type="entry name" value="REVERSE TRANSCRIPTASE ZINC-BINDING DOMAIN-CONTAINING PROTEIN-RELATED-RELATED"/>
    <property type="match status" value="1"/>
</dbReference>
<dbReference type="EMBL" id="NBSK02000007">
    <property type="protein sequence ID" value="KAJ0196827.1"/>
    <property type="molecule type" value="Genomic_DNA"/>
</dbReference>
<dbReference type="Proteomes" id="UP000235145">
    <property type="component" value="Unassembled WGS sequence"/>
</dbReference>
<dbReference type="OrthoDB" id="696485at2759"/>
<feature type="domain" description="Reverse transcriptase zinc-binding" evidence="1">
    <location>
        <begin position="62"/>
        <end position="130"/>
    </location>
</feature>
<dbReference type="PANTHER" id="PTHR33116:SF77">
    <property type="entry name" value="RNA-DIRECTED DNA POLYMERASE"/>
    <property type="match status" value="1"/>
</dbReference>
<evidence type="ECO:0000313" key="2">
    <source>
        <dbReference type="EMBL" id="KAJ0196827.1"/>
    </source>
</evidence>
<sequence length="232" mass="26709">MWNWRSCPIVASCSSELERLVNDMDSIRLQHGVDRLSCLLSADGKYRVDLLRKKIDQCFTANVHHFQISWCKLIPIKITTFIWRAVMGKIPSAVALSYRGVTLDTCNCSSCIGGIEYVNHILVECPYAKSVTKSILNWCGIDQIDFHNVEEITCFAANWGRCPKKRERLTAICYGMLWSIWRARNDRIFQAKFITPNGVVDNIKALVYFWVKCRGECGFCNWEEWLSCPFSS</sequence>
<evidence type="ECO:0000259" key="1">
    <source>
        <dbReference type="Pfam" id="PF13966"/>
    </source>
</evidence>
<keyword evidence="3" id="KW-1185">Reference proteome</keyword>
<name>A0A9R1V1E2_LACSA</name>
<gene>
    <name evidence="2" type="ORF">LSAT_V11C700344920</name>
</gene>
<accession>A0A9R1V1E2</accession>
<reference evidence="2 3" key="1">
    <citation type="journal article" date="2017" name="Nat. Commun.">
        <title>Genome assembly with in vitro proximity ligation data and whole-genome triplication in lettuce.</title>
        <authorList>
            <person name="Reyes-Chin-Wo S."/>
            <person name="Wang Z."/>
            <person name="Yang X."/>
            <person name="Kozik A."/>
            <person name="Arikit S."/>
            <person name="Song C."/>
            <person name="Xia L."/>
            <person name="Froenicke L."/>
            <person name="Lavelle D.O."/>
            <person name="Truco M.J."/>
            <person name="Xia R."/>
            <person name="Zhu S."/>
            <person name="Xu C."/>
            <person name="Xu H."/>
            <person name="Xu X."/>
            <person name="Cox K."/>
            <person name="Korf I."/>
            <person name="Meyers B.C."/>
            <person name="Michelmore R.W."/>
        </authorList>
    </citation>
    <scope>NUCLEOTIDE SEQUENCE [LARGE SCALE GENOMIC DNA]</scope>
    <source>
        <strain evidence="3">cv. Salinas</strain>
        <tissue evidence="2">Seedlings</tissue>
    </source>
</reference>
<dbReference type="InterPro" id="IPR026960">
    <property type="entry name" value="RVT-Znf"/>
</dbReference>
<protein>
    <recommendedName>
        <fullName evidence="1">Reverse transcriptase zinc-binding domain-containing protein</fullName>
    </recommendedName>
</protein>
<proteinExistence type="predicted"/>
<evidence type="ECO:0000313" key="3">
    <source>
        <dbReference type="Proteomes" id="UP000235145"/>
    </source>
</evidence>
<dbReference type="Pfam" id="PF13966">
    <property type="entry name" value="zf-RVT"/>
    <property type="match status" value="1"/>
</dbReference>
<organism evidence="2 3">
    <name type="scientific">Lactuca sativa</name>
    <name type="common">Garden lettuce</name>
    <dbReference type="NCBI Taxonomy" id="4236"/>
    <lineage>
        <taxon>Eukaryota</taxon>
        <taxon>Viridiplantae</taxon>
        <taxon>Streptophyta</taxon>
        <taxon>Embryophyta</taxon>
        <taxon>Tracheophyta</taxon>
        <taxon>Spermatophyta</taxon>
        <taxon>Magnoliopsida</taxon>
        <taxon>eudicotyledons</taxon>
        <taxon>Gunneridae</taxon>
        <taxon>Pentapetalae</taxon>
        <taxon>asterids</taxon>
        <taxon>campanulids</taxon>
        <taxon>Asterales</taxon>
        <taxon>Asteraceae</taxon>
        <taxon>Cichorioideae</taxon>
        <taxon>Cichorieae</taxon>
        <taxon>Lactucinae</taxon>
        <taxon>Lactuca</taxon>
    </lineage>
</organism>
<comment type="caution">
    <text evidence="2">The sequence shown here is derived from an EMBL/GenBank/DDBJ whole genome shotgun (WGS) entry which is preliminary data.</text>
</comment>
<dbReference type="AlphaFoldDB" id="A0A9R1V1E2"/>